<evidence type="ECO:0000313" key="2">
    <source>
        <dbReference type="EMBL" id="RDY32879.1"/>
    </source>
</evidence>
<accession>A0A371JJH7</accession>
<reference evidence="2 3" key="1">
    <citation type="journal article" date="2017" name="Genome Announc.">
        <title>Draft Genome Sequence of a Sporulating and Motile Strain of Lachnotalea glycerini Isolated from Water in Quebec City, Canada.</title>
        <authorList>
            <person name="Maheux A.F."/>
            <person name="Boudreau D.K."/>
            <person name="Berube E."/>
            <person name="Boissinot M."/>
            <person name="Raymond F."/>
            <person name="Brodeur S."/>
            <person name="Corbeil J."/>
            <person name="Isabel S."/>
            <person name="Omar R.F."/>
            <person name="Bergeron M.G."/>
        </authorList>
    </citation>
    <scope>NUCLEOTIDE SEQUENCE [LARGE SCALE GENOMIC DNA]</scope>
    <source>
        <strain evidence="2 3">CCRI-19302</strain>
    </source>
</reference>
<feature type="domain" description="Beta-ketoacyl synthase-like N-terminal" evidence="1">
    <location>
        <begin position="44"/>
        <end position="168"/>
    </location>
</feature>
<dbReference type="OrthoDB" id="7061549at2"/>
<protein>
    <recommendedName>
        <fullName evidence="1">Beta-ketoacyl synthase-like N-terminal domain-containing protein</fullName>
    </recommendedName>
</protein>
<dbReference type="Gene3D" id="3.40.47.10">
    <property type="match status" value="1"/>
</dbReference>
<gene>
    <name evidence="2" type="ORF">CG710_002790</name>
</gene>
<proteinExistence type="predicted"/>
<dbReference type="Proteomes" id="UP000216411">
    <property type="component" value="Unassembled WGS sequence"/>
</dbReference>
<dbReference type="AlphaFoldDB" id="A0A371JJH7"/>
<dbReference type="SUPFAM" id="SSF53901">
    <property type="entry name" value="Thiolase-like"/>
    <property type="match status" value="1"/>
</dbReference>
<dbReference type="InterPro" id="IPR016039">
    <property type="entry name" value="Thiolase-like"/>
</dbReference>
<dbReference type="GO" id="GO:0016746">
    <property type="term" value="F:acyltransferase activity"/>
    <property type="evidence" value="ECO:0007669"/>
    <property type="project" value="InterPro"/>
</dbReference>
<dbReference type="EMBL" id="NOKA02000002">
    <property type="protein sequence ID" value="RDY32879.1"/>
    <property type="molecule type" value="Genomic_DNA"/>
</dbReference>
<sequence length="327" mass="36687">MYLNIDNVICITSSECYVGKEKSGDHACVIDESYYIYYQGENKSRHFDRISKILLTGMSKLCDKYNLNMEKLKTAGIYLGTQYSSCNSIHTFDSKALNDSPLSVNPIHFPDTVINSPASQLSIEYKMENENFTISNGLNASLDAIGIAYESILSKATEIAIAGGVDEWGKIQSYGTQCKKEVAEAVGLVLLEEVKQDEARQKSYIQIISYVSENVKKDCILSADIISEVLRKQIEENLKDSKQKIEIFVSSLLDETDEKHLFEEAVKKSGFDIELHFNNKIYFGATGVVEVDKIYKKSKLDCSFQILLNLNKSILSCLIISRNPPVS</sequence>
<dbReference type="Pfam" id="PF00109">
    <property type="entry name" value="ketoacyl-synt"/>
    <property type="match status" value="1"/>
</dbReference>
<evidence type="ECO:0000313" key="3">
    <source>
        <dbReference type="Proteomes" id="UP000216411"/>
    </source>
</evidence>
<evidence type="ECO:0000259" key="1">
    <source>
        <dbReference type="Pfam" id="PF00109"/>
    </source>
</evidence>
<dbReference type="InterPro" id="IPR014030">
    <property type="entry name" value="Ketoacyl_synth_N"/>
</dbReference>
<keyword evidence="3" id="KW-1185">Reference proteome</keyword>
<name>A0A371JJH7_9FIRM</name>
<organism evidence="2 3">
    <name type="scientific">Lachnotalea glycerini</name>
    <dbReference type="NCBI Taxonomy" id="1763509"/>
    <lineage>
        <taxon>Bacteria</taxon>
        <taxon>Bacillati</taxon>
        <taxon>Bacillota</taxon>
        <taxon>Clostridia</taxon>
        <taxon>Lachnospirales</taxon>
        <taxon>Lachnospiraceae</taxon>
        <taxon>Lachnotalea</taxon>
    </lineage>
</organism>
<comment type="caution">
    <text evidence="2">The sequence shown here is derived from an EMBL/GenBank/DDBJ whole genome shotgun (WGS) entry which is preliminary data.</text>
</comment>